<gene>
    <name evidence="8" type="ORF">ACHAWU_002791</name>
</gene>
<dbReference type="EMBL" id="JALLBG020000247">
    <property type="protein sequence ID" value="KAL3757871.1"/>
    <property type="molecule type" value="Genomic_DNA"/>
</dbReference>
<organism evidence="8 9">
    <name type="scientific">Discostella pseudostelligera</name>
    <dbReference type="NCBI Taxonomy" id="259834"/>
    <lineage>
        <taxon>Eukaryota</taxon>
        <taxon>Sar</taxon>
        <taxon>Stramenopiles</taxon>
        <taxon>Ochrophyta</taxon>
        <taxon>Bacillariophyta</taxon>
        <taxon>Coscinodiscophyceae</taxon>
        <taxon>Thalassiosirophycidae</taxon>
        <taxon>Stephanodiscales</taxon>
        <taxon>Stephanodiscaceae</taxon>
        <taxon>Discostella</taxon>
    </lineage>
</organism>
<evidence type="ECO:0008006" key="10">
    <source>
        <dbReference type="Google" id="ProtNLM"/>
    </source>
</evidence>
<evidence type="ECO:0000256" key="3">
    <source>
        <dbReference type="ARBA" id="ARBA00022448"/>
    </source>
</evidence>
<evidence type="ECO:0000313" key="8">
    <source>
        <dbReference type="EMBL" id="KAL3757871.1"/>
    </source>
</evidence>
<evidence type="ECO:0000256" key="1">
    <source>
        <dbReference type="ARBA" id="ARBA00004123"/>
    </source>
</evidence>
<feature type="compositionally biased region" description="Low complexity" evidence="5">
    <location>
        <begin position="105"/>
        <end position="118"/>
    </location>
</feature>
<reference evidence="8 9" key="1">
    <citation type="submission" date="2024-10" db="EMBL/GenBank/DDBJ databases">
        <title>Updated reference genomes for cyclostephanoid diatoms.</title>
        <authorList>
            <person name="Roberts W.R."/>
            <person name="Alverson A.J."/>
        </authorList>
    </citation>
    <scope>NUCLEOTIDE SEQUENCE [LARGE SCALE GENOMIC DNA]</scope>
    <source>
        <strain evidence="8 9">AJA232-27</strain>
    </source>
</reference>
<name>A0ABD3M554_9STRA</name>
<dbReference type="InterPro" id="IPR007187">
    <property type="entry name" value="Nucleoporin_Nup133/Nup155_C"/>
</dbReference>
<feature type="region of interest" description="Disordered" evidence="5">
    <location>
        <begin position="1306"/>
        <end position="1336"/>
    </location>
</feature>
<evidence type="ECO:0000256" key="2">
    <source>
        <dbReference type="ARBA" id="ARBA00007373"/>
    </source>
</evidence>
<feature type="region of interest" description="Disordered" evidence="5">
    <location>
        <begin position="1"/>
        <end position="33"/>
    </location>
</feature>
<accession>A0ABD3M554</accession>
<keyword evidence="4" id="KW-0539">Nucleus</keyword>
<dbReference type="InterPro" id="IPR042538">
    <property type="entry name" value="Nucleoporin_Nup155_C_3"/>
</dbReference>
<dbReference type="Gene3D" id="1.20.58.1780">
    <property type="match status" value="1"/>
</dbReference>
<evidence type="ECO:0000256" key="5">
    <source>
        <dbReference type="SAM" id="MobiDB-lite"/>
    </source>
</evidence>
<feature type="region of interest" description="Disordered" evidence="5">
    <location>
        <begin position="361"/>
        <end position="384"/>
    </location>
</feature>
<feature type="region of interest" description="Disordered" evidence="5">
    <location>
        <begin position="256"/>
        <end position="286"/>
    </location>
</feature>
<dbReference type="InterPro" id="IPR042537">
    <property type="entry name" value="Nucleoporin_Nup155_C_2"/>
</dbReference>
<keyword evidence="9" id="KW-1185">Reference proteome</keyword>
<comment type="subcellular location">
    <subcellularLocation>
        <location evidence="1">Nucleus</location>
    </subcellularLocation>
</comment>
<dbReference type="PANTHER" id="PTHR10350:SF6">
    <property type="entry name" value="NUCLEAR PORE COMPLEX PROTEIN NUP155"/>
    <property type="match status" value="1"/>
</dbReference>
<feature type="domain" description="Nucleoporin Nup133/Nup155-like N-terminal" evidence="7">
    <location>
        <begin position="516"/>
        <end position="595"/>
    </location>
</feature>
<feature type="region of interest" description="Disordered" evidence="5">
    <location>
        <begin position="82"/>
        <end position="205"/>
    </location>
</feature>
<evidence type="ECO:0000259" key="7">
    <source>
        <dbReference type="Pfam" id="PF08801"/>
    </source>
</evidence>
<dbReference type="InterPro" id="IPR014908">
    <property type="entry name" value="Nucleoporin_Nup133/Nup155_N"/>
</dbReference>
<protein>
    <recommendedName>
        <fullName evidence="10">Nuclear pore complex protein Nup155</fullName>
    </recommendedName>
</protein>
<evidence type="ECO:0000259" key="6">
    <source>
        <dbReference type="Pfam" id="PF03177"/>
    </source>
</evidence>
<feature type="compositionally biased region" description="Gly residues" evidence="5">
    <location>
        <begin position="90"/>
        <end position="104"/>
    </location>
</feature>
<sequence length="2103" mass="223328">MMSSSAAPLSSTMTMGGSTINNSSSSNASNTNDPYLTDDFHPLALASSEILSALRADECAPDGDLYRRLISSSRAGAHRYHVAKGEDGGGEIGSTGGASGGGLGSSTAPGAASAASSSGIGGIGGGGGMGGIGRQQQQQHHGLPTSPRGSGGIGSPLGSMLRGSRSTASTTPSSTTTTSDPKQPTSSSSSMVTSPPTSYLRHEKSLPLPNHLSIEAKKAQLSSMMGLLPEANLVWLSADEKLFLWNYQASSTTSTIASSNNPSFSDAPSTTSTATPTAAATTNGIGISQDNNKQDYVTYTVPSGQCIVSVGLVRPQPNVVFHPTLPAVEWIVVVTTPEEVILCALIKEDLSMMEDVDANDEDGIRRRSDGGGGGGSSFRHGSSSSTLRLLPTRYILPTDSIPIMSISGTSGGRIFLGGYDGNLYEMVYDGPSFSQSPLPLQGGRKYHQYGSNALEAAIDDYFDGRGVFTLNNNDGGKKKDNSLLSLSGALTGGKRVLSALTFGSLDSDDNGGAGVRSQKCRKVNHSSTASSFVSSVVPGAIIRVASGIFGSSLHAVAKEAGPIVNMVVDEERYCLYTLGAKGIICSYDISPLSGESIGSTSSGVHNGNNAPRLASVFDSIASAKIYLDSVSRGRMYPPSTSQSVALGTITFPGGEASAQAGVGGMEGAREILKRHEWEGRVMKAAAAAHGSTGGAGMRGVRDQLNASNTAGILHPVSIHLVPTTESKSLTLVAITGGGLRYYLSSLSSSYITSAQTGRGGFDYGTRGATASSKNIDPRLARMRPAAKMTFCHIRAPPPYTSTDGNDGFRFELAPSAVNLFSGGAGIGGLPPGIHSVAGNAAGDVVKGSYGNGVFVLALDVEKKKTSRKPTVLGDVIVVAMPDFAARASTPTNSSSVSGSQATLGNSTTSVSLTVTQTIPGGISEAILLPMAGLGGSATPALPGGRTFDISTKSGNAKSSVVSLFMNSETPSDGELQVGLMPSFFPPKKVIKSSSSASSAITVSIDGRRGMISAALSALAQYLRSGQGVCNLVGTVSQGTVGLGPSLTYRVSRRHGCNPVGYSNSAGEILSSSSRAARADTAASTKSARLPSWLLHPSPAPLNSLASQHLMNHSAGTTSSQSVLILNSGGLHFFSNCTLLSNLANALLRASNIKMDGMVKNFFTSYGYADGCAMCFALATSSSSSEVLRNKAETAALNYAHRPLMKLNGPSAGDGMDPITSYTFQPSSLYEGLVKTSSRLLRPFWYKPAVVVTEGRPILSKSMFANYYASLPAKVELLLDEATLETIRRPLVLLQNLMRKTFLPAVQSIPGGSTNDNPDDAMDVDERGSSQNSTDGGLITRAMQNQSRAAAAAQRVNSSQYATPEELRTTARLTEERNMHSLYRLLSRCVHLLNLLSCLRRAHETPVLPEVQWGLLHGLTFYQLVTSQEGHQRIETLLNYLVSQGDNTSLNGLSPDGDLLAETLSRHCYLFFSSASRLTYLGFRSANDALSRPSTSPQRVVLSNQAAAYLRAASRHWYTPALVAGRFVSKNEDQSWDEVATNAKEAGSPLALAADILMKLGNVHGLVDMCLICAANFGGSKVPRDERKELGEDVVQTMLGWERGLYHRPRAEAGNDTDVRSAGTQAIVSGIDVTAADALQTCHSIIFHYVSKLVGEAGESNQRLANELVAACAASSDIKFVHSLYEHLMATNNAETALRIDNPSIENWLLNEKKEVNLVWKYYTLHGRNVQAGDIMWKQALNSEDKVPLDQRIECLTRAANSYSSALGTGGGLPSRRMGRALPEEQVTVEMLQSRNAQIQEQLEVATIQKLILTTVVQSQDVNLEAAKMGALSYTLMNVSELYNEFACPLNLFNVCLLILETCRHNDYDSIRTLWKSIICEEILPCQTNSEAVVDYLSRLKHRSMLEEETIFYGVESSNTTLPQFENGEWITRLRNRVTALGKELYGKGADYTFPVDLIVTELEGLRQTYDQARGEDLSSLPWPAQTVLDVGVPFYLLLATYDSQLLENSSVGIDTTMRLKWLVGTSELLELWVNAALASYDNPPLVGTSGSASTELSRAINTGLLGRIHHYKSALQNFVRDNIISSAEERFSKVEDTIRNEFC</sequence>
<dbReference type="InterPro" id="IPR004870">
    <property type="entry name" value="Nucleoporin_Nup155"/>
</dbReference>
<dbReference type="Pfam" id="PF03177">
    <property type="entry name" value="Nucleoporin_C"/>
    <property type="match status" value="1"/>
</dbReference>
<evidence type="ECO:0000313" key="9">
    <source>
        <dbReference type="Proteomes" id="UP001530293"/>
    </source>
</evidence>
<comment type="similarity">
    <text evidence="2">Belongs to the non-repetitive/WGA-negative nucleoporin family.</text>
</comment>
<feature type="compositionally biased region" description="Low complexity" evidence="5">
    <location>
        <begin position="164"/>
        <end position="198"/>
    </location>
</feature>
<dbReference type="Pfam" id="PF08801">
    <property type="entry name" value="Nucleoporin_N"/>
    <property type="match status" value="2"/>
</dbReference>
<dbReference type="PANTHER" id="PTHR10350">
    <property type="entry name" value="NUCLEAR PORE COMPLEX PROTEIN NUP155"/>
    <property type="match status" value="1"/>
</dbReference>
<comment type="caution">
    <text evidence="8">The sequence shown here is derived from an EMBL/GenBank/DDBJ whole genome shotgun (WGS) entry which is preliminary data.</text>
</comment>
<feature type="domain" description="Nucleoporin Nup133/Nup155-like N-terminal" evidence="7">
    <location>
        <begin position="205"/>
        <end position="428"/>
    </location>
</feature>
<feature type="domain" description="Nucleoporin Nup133/Nup155-like C-terminal" evidence="6">
    <location>
        <begin position="1640"/>
        <end position="2035"/>
    </location>
</feature>
<keyword evidence="3" id="KW-0813">Transport</keyword>
<dbReference type="Proteomes" id="UP001530293">
    <property type="component" value="Unassembled WGS sequence"/>
</dbReference>
<dbReference type="GO" id="GO:0005635">
    <property type="term" value="C:nuclear envelope"/>
    <property type="evidence" value="ECO:0007669"/>
    <property type="project" value="UniProtKB-ARBA"/>
</dbReference>
<evidence type="ECO:0000256" key="4">
    <source>
        <dbReference type="ARBA" id="ARBA00023242"/>
    </source>
</evidence>
<feature type="compositionally biased region" description="Low complexity" evidence="5">
    <location>
        <begin position="18"/>
        <end position="32"/>
    </location>
</feature>
<feature type="compositionally biased region" description="Low complexity" evidence="5">
    <location>
        <begin position="267"/>
        <end position="282"/>
    </location>
</feature>
<dbReference type="Gene3D" id="1.25.40.440">
    <property type="entry name" value="Nucleoporin, helical domain, central subdomain"/>
    <property type="match status" value="1"/>
</dbReference>
<dbReference type="Gene3D" id="1.20.120.1880">
    <property type="entry name" value="Nucleoporin, helical C-terminal domain"/>
    <property type="match status" value="1"/>
</dbReference>
<feature type="compositionally biased region" description="Gly residues" evidence="5">
    <location>
        <begin position="119"/>
        <end position="133"/>
    </location>
</feature>
<proteinExistence type="inferred from homology"/>
<feature type="compositionally biased region" description="Polar residues" evidence="5">
    <location>
        <begin position="1"/>
        <end position="17"/>
    </location>
</feature>